<dbReference type="PATRIC" id="fig|63186.3.peg.3347"/>
<evidence type="ECO:0008006" key="3">
    <source>
        <dbReference type="Google" id="ProtNLM"/>
    </source>
</evidence>
<dbReference type="SUPFAM" id="SSF54913">
    <property type="entry name" value="GlnB-like"/>
    <property type="match status" value="1"/>
</dbReference>
<accession>G0L0Q9</accession>
<sequence>MIRKRINPKEEKMKLLIVTVVEEFEKEILRLFKEAGIESYSGSDIDGYKNATSTLRTSSWFPSEKGGVESSMFFSFTEDGNIDALFKLIEAFNQNLDTNNPIKAVVVPIERSI</sequence>
<proteinExistence type="predicted"/>
<dbReference type="STRING" id="63186.ZOBELLIA_3435"/>
<dbReference type="InterPro" id="IPR011322">
    <property type="entry name" value="N-reg_PII-like_a/b"/>
</dbReference>
<dbReference type="KEGG" id="zga:ZOBELLIA_3435"/>
<reference evidence="2" key="1">
    <citation type="submission" date="2009-07" db="EMBL/GenBank/DDBJ databases">
        <title>Complete genome sequence of Zobellia galactanivorans Dsij.</title>
        <authorList>
            <consortium name="Genoscope - CEA"/>
        </authorList>
    </citation>
    <scope>NUCLEOTIDE SEQUENCE [LARGE SCALE GENOMIC DNA]</scope>
    <source>
        <strain evidence="2">DSM 12802 / CCUG 47099 / CIP 106680 / NCIMB 13871 / Dsij</strain>
    </source>
</reference>
<dbReference type="EMBL" id="FP476056">
    <property type="protein sequence ID" value="CAZ97573.1"/>
    <property type="molecule type" value="Genomic_DNA"/>
</dbReference>
<protein>
    <recommendedName>
        <fullName evidence="3">Nitrogen regulatory protein P-II</fullName>
    </recommendedName>
</protein>
<organism evidence="1 2">
    <name type="scientific">Zobellia galactanivorans (strain DSM 12802 / CCUG 47099 / CIP 106680 / NCIMB 13871 / Dsij)</name>
    <dbReference type="NCBI Taxonomy" id="63186"/>
    <lineage>
        <taxon>Bacteria</taxon>
        <taxon>Pseudomonadati</taxon>
        <taxon>Bacteroidota</taxon>
        <taxon>Flavobacteriia</taxon>
        <taxon>Flavobacteriales</taxon>
        <taxon>Flavobacteriaceae</taxon>
        <taxon>Zobellia</taxon>
    </lineage>
</organism>
<keyword evidence="2" id="KW-1185">Reference proteome</keyword>
<dbReference type="HOGENOM" id="CLU_171191_0_0_10"/>
<evidence type="ECO:0000313" key="2">
    <source>
        <dbReference type="Proteomes" id="UP000008898"/>
    </source>
</evidence>
<reference evidence="1 2" key="2">
    <citation type="journal article" date="2012" name="Environ. Microbiol.">
        <title>Characterization of the first alginolytic operons in a marine bacterium: from their emergence in marine Flavobacteriia to their independent transfers to marine Proteobacteria and human gut Bacteroides.</title>
        <authorList>
            <person name="Thomas F."/>
            <person name="Barbeyron T."/>
            <person name="Tonon T."/>
            <person name="Genicot S."/>
            <person name="Czjzek M."/>
            <person name="Michel G."/>
        </authorList>
    </citation>
    <scope>NUCLEOTIDE SEQUENCE [LARGE SCALE GENOMIC DNA]</scope>
    <source>
        <strain evidence="2">DSM 12802 / CCUG 47099 / CIP 106680 / NCIMB 13871 / Dsij</strain>
    </source>
</reference>
<name>G0L0Q9_ZOBGA</name>
<dbReference type="Proteomes" id="UP000008898">
    <property type="component" value="Chromosome"/>
</dbReference>
<gene>
    <name evidence="1" type="ordered locus">zobellia_3435</name>
</gene>
<evidence type="ECO:0000313" key="1">
    <source>
        <dbReference type="EMBL" id="CAZ97573.1"/>
    </source>
</evidence>
<dbReference type="AlphaFoldDB" id="G0L0Q9"/>